<keyword evidence="1" id="KW-0238">DNA-binding</keyword>
<evidence type="ECO:0000313" key="3">
    <source>
        <dbReference type="EMBL" id="PSR30981.1"/>
    </source>
</evidence>
<organism evidence="3 4">
    <name type="scientific">Sulfobacillus benefaciens</name>
    <dbReference type="NCBI Taxonomy" id="453960"/>
    <lineage>
        <taxon>Bacteria</taxon>
        <taxon>Bacillati</taxon>
        <taxon>Bacillota</taxon>
        <taxon>Clostridia</taxon>
        <taxon>Eubacteriales</taxon>
        <taxon>Clostridiales Family XVII. Incertae Sedis</taxon>
        <taxon>Sulfobacillus</taxon>
    </lineage>
</organism>
<proteinExistence type="predicted"/>
<comment type="caution">
    <text evidence="3">The sequence shown here is derived from an EMBL/GenBank/DDBJ whole genome shotgun (WGS) entry which is preliminary data.</text>
</comment>
<dbReference type="InterPro" id="IPR010095">
    <property type="entry name" value="Cas12f1-like_TNB"/>
</dbReference>
<dbReference type="EMBL" id="PXYT01000005">
    <property type="protein sequence ID" value="PSR30981.1"/>
    <property type="molecule type" value="Genomic_DNA"/>
</dbReference>
<feature type="domain" description="Cas12f1-like TNB" evidence="2">
    <location>
        <begin position="70"/>
        <end position="105"/>
    </location>
</feature>
<dbReference type="Pfam" id="PF07282">
    <property type="entry name" value="Cas12f1-like_TNB"/>
    <property type="match status" value="1"/>
</dbReference>
<dbReference type="GO" id="GO:0003677">
    <property type="term" value="F:DNA binding"/>
    <property type="evidence" value="ECO:0007669"/>
    <property type="project" value="UniProtKB-KW"/>
</dbReference>
<name>A0A2T2X8Z3_9FIRM</name>
<dbReference type="Proteomes" id="UP000242699">
    <property type="component" value="Unassembled WGS sequence"/>
</dbReference>
<evidence type="ECO:0000313" key="4">
    <source>
        <dbReference type="Proteomes" id="UP000242699"/>
    </source>
</evidence>
<reference evidence="3 4" key="1">
    <citation type="journal article" date="2014" name="BMC Genomics">
        <title>Comparison of environmental and isolate Sulfobacillus genomes reveals diverse carbon, sulfur, nitrogen, and hydrogen metabolisms.</title>
        <authorList>
            <person name="Justice N.B."/>
            <person name="Norman A."/>
            <person name="Brown C.T."/>
            <person name="Singh A."/>
            <person name="Thomas B.C."/>
            <person name="Banfield J.F."/>
        </authorList>
    </citation>
    <scope>NUCLEOTIDE SEQUENCE [LARGE SCALE GENOMIC DNA]</scope>
    <source>
        <strain evidence="3">AMDSBA1</strain>
    </source>
</reference>
<sequence>MRNRYERTKIPIQEQNKTELEFSLPLLVPSSHTSCAEIPATPSLALRLFIKSNGHTTKAGINRAILSSVWGQLVPFTTYKIWRQGRLAITVPYAYSSQECAACTFTSADNRLT</sequence>
<dbReference type="AlphaFoldDB" id="A0A2T2X8Z3"/>
<protein>
    <recommendedName>
        <fullName evidence="2">Cas12f1-like TNB domain-containing protein</fullName>
    </recommendedName>
</protein>
<evidence type="ECO:0000256" key="1">
    <source>
        <dbReference type="ARBA" id="ARBA00023125"/>
    </source>
</evidence>
<accession>A0A2T2X8Z3</accession>
<gene>
    <name evidence="3" type="ORF">C7B43_03775</name>
</gene>
<evidence type="ECO:0000259" key="2">
    <source>
        <dbReference type="Pfam" id="PF07282"/>
    </source>
</evidence>